<organism evidence="1 2">
    <name type="scientific">Komagataeibacter europaeus NBRC 3261</name>
    <dbReference type="NCBI Taxonomy" id="1234669"/>
    <lineage>
        <taxon>Bacteria</taxon>
        <taxon>Pseudomonadati</taxon>
        <taxon>Pseudomonadota</taxon>
        <taxon>Alphaproteobacteria</taxon>
        <taxon>Acetobacterales</taxon>
        <taxon>Acetobacteraceae</taxon>
        <taxon>Komagataeibacter</taxon>
    </lineage>
</organism>
<dbReference type="AlphaFoldDB" id="A0A0D6PZR9"/>
<reference evidence="1 2" key="1">
    <citation type="submission" date="2012-11" db="EMBL/GenBank/DDBJ databases">
        <title>Whole genome sequence of Gluconacetobacter europaeus NBRC3261.</title>
        <authorList>
            <person name="Azuma Y."/>
            <person name="Higashiura N."/>
            <person name="Hirakawa H."/>
            <person name="Matsushita K."/>
        </authorList>
    </citation>
    <scope>NUCLEOTIDE SEQUENCE [LARGE SCALE GENOMIC DNA]</scope>
    <source>
        <strain evidence="1 2">NBRC 3261</strain>
    </source>
</reference>
<accession>A0A0D6PZR9</accession>
<sequence length="109" mass="11913">MSRPARTWSARDLRRIEHLRKEGLSWREVGEAMGSSSASCHRAWRAHIAPPSLATPDRLATIQAATTEISVMAGILARMAEGDKQTGTELAWLADGIGRYAHAIEDCIS</sequence>
<name>A0A0D6PZR9_KOMEU</name>
<dbReference type="RefSeq" id="WP_048851300.1">
    <property type="nucleotide sequence ID" value="NZ_BANI01000073.1"/>
</dbReference>
<evidence type="ECO:0000313" key="2">
    <source>
        <dbReference type="Proteomes" id="UP000032675"/>
    </source>
</evidence>
<dbReference type="Proteomes" id="UP000032675">
    <property type="component" value="Unassembled WGS sequence"/>
</dbReference>
<evidence type="ECO:0008006" key="3">
    <source>
        <dbReference type="Google" id="ProtNLM"/>
    </source>
</evidence>
<dbReference type="EMBL" id="BANI01000073">
    <property type="protein sequence ID" value="GAN96553.1"/>
    <property type="molecule type" value="Genomic_DNA"/>
</dbReference>
<evidence type="ECO:0000313" key="1">
    <source>
        <dbReference type="EMBL" id="GAN96553.1"/>
    </source>
</evidence>
<comment type="caution">
    <text evidence="1">The sequence shown here is derived from an EMBL/GenBank/DDBJ whole genome shotgun (WGS) entry which is preliminary data.</text>
</comment>
<protein>
    <recommendedName>
        <fullName evidence="3">Myb-like domain-containing protein</fullName>
    </recommendedName>
</protein>
<proteinExistence type="predicted"/>
<gene>
    <name evidence="1" type="ORF">Geu3261_0079_003</name>
</gene>